<reference evidence="2" key="2">
    <citation type="submission" date="2020-05" db="EMBL/GenBank/DDBJ databases">
        <authorList>
            <person name="Kim H.-S."/>
            <person name="Proctor R.H."/>
            <person name="Brown D.W."/>
        </authorList>
    </citation>
    <scope>NUCLEOTIDE SEQUENCE</scope>
    <source>
        <strain evidence="2">NRRL 22465</strain>
    </source>
</reference>
<dbReference type="PANTHER" id="PTHR21310">
    <property type="entry name" value="AMINOGLYCOSIDE PHOSPHOTRANSFERASE-RELATED-RELATED"/>
    <property type="match status" value="1"/>
</dbReference>
<gene>
    <name evidence="2" type="ORF">FZEAL_10859</name>
</gene>
<evidence type="ECO:0000259" key="1">
    <source>
        <dbReference type="Pfam" id="PF01636"/>
    </source>
</evidence>
<dbReference type="InterPro" id="IPR002575">
    <property type="entry name" value="Aminoglycoside_PTrfase"/>
</dbReference>
<evidence type="ECO:0000313" key="3">
    <source>
        <dbReference type="Proteomes" id="UP000635477"/>
    </source>
</evidence>
<dbReference type="InterPro" id="IPR011009">
    <property type="entry name" value="Kinase-like_dom_sf"/>
</dbReference>
<accession>A0A8H4TUQ8</accession>
<dbReference type="SUPFAM" id="SSF56112">
    <property type="entry name" value="Protein kinase-like (PK-like)"/>
    <property type="match status" value="1"/>
</dbReference>
<name>A0A8H4TUQ8_9HYPO</name>
<sequence length="318" mass="36425">MTECQVRDSVRQIDEDSWLIANEFIICRQAVASFGSLWGDNNGYHYTVIAAPYPTPATTTLPSNSPIQLVHDAGDASAVWAFGGAFLKFKLIPVDMRNVTKEVTTLKWLAEHGSFTFAVPKVLHYMEEKDRSYLLISRVEGEVLADVWRTISEEEKLRCASRIFDICRELSSCRSNEITGIDGAELPDTWLSADPSTKNFQPQYLQQTCEQMGMHSSTFYMWHNDLGPYNIIIDRRNGSLGLIDWEMAGYVPLDWIRTKFGVSWAMDFAWPGVGDEALREWRSYVERRFAEEEYPEVKAAWRARFNEKSISLRSRSMG</sequence>
<comment type="caution">
    <text evidence="2">The sequence shown here is derived from an EMBL/GenBank/DDBJ whole genome shotgun (WGS) entry which is preliminary data.</text>
</comment>
<dbReference type="Pfam" id="PF01636">
    <property type="entry name" value="APH"/>
    <property type="match status" value="1"/>
</dbReference>
<dbReference type="Gene3D" id="3.30.200.20">
    <property type="entry name" value="Phosphorylase Kinase, domain 1"/>
    <property type="match status" value="1"/>
</dbReference>
<proteinExistence type="predicted"/>
<feature type="domain" description="Aminoglycoside phosphotransferase" evidence="1">
    <location>
        <begin position="79"/>
        <end position="252"/>
    </location>
</feature>
<dbReference type="Gene3D" id="3.90.1200.10">
    <property type="match status" value="1"/>
</dbReference>
<dbReference type="AlphaFoldDB" id="A0A8H4TUQ8"/>
<reference evidence="2" key="1">
    <citation type="journal article" date="2020" name="BMC Genomics">
        <title>Correction to: Identification and distribution of gene clusters required for synthesis of sphingolipid metabolism inhibitors in diverse species of the filamentous fungus Fusarium.</title>
        <authorList>
            <person name="Kim H.S."/>
            <person name="Lohmar J.M."/>
            <person name="Busman M."/>
            <person name="Brown D.W."/>
            <person name="Naumann T.A."/>
            <person name="Divon H.H."/>
            <person name="Lysoe E."/>
            <person name="Uhlig S."/>
            <person name="Proctor R.H."/>
        </authorList>
    </citation>
    <scope>NUCLEOTIDE SEQUENCE</scope>
    <source>
        <strain evidence="2">NRRL 22465</strain>
    </source>
</reference>
<keyword evidence="3" id="KW-1185">Reference proteome</keyword>
<dbReference type="OrthoDB" id="5404599at2759"/>
<organism evidence="2 3">
    <name type="scientific">Fusarium zealandicum</name>
    <dbReference type="NCBI Taxonomy" id="1053134"/>
    <lineage>
        <taxon>Eukaryota</taxon>
        <taxon>Fungi</taxon>
        <taxon>Dikarya</taxon>
        <taxon>Ascomycota</taxon>
        <taxon>Pezizomycotina</taxon>
        <taxon>Sordariomycetes</taxon>
        <taxon>Hypocreomycetidae</taxon>
        <taxon>Hypocreales</taxon>
        <taxon>Nectriaceae</taxon>
        <taxon>Fusarium</taxon>
        <taxon>Fusarium staphyleae species complex</taxon>
    </lineage>
</organism>
<dbReference type="Proteomes" id="UP000635477">
    <property type="component" value="Unassembled WGS sequence"/>
</dbReference>
<protein>
    <recommendedName>
        <fullName evidence="1">Aminoglycoside phosphotransferase domain-containing protein</fullName>
    </recommendedName>
</protein>
<dbReference type="PANTHER" id="PTHR21310:SF58">
    <property type="entry name" value="AMINOGLYCOSIDE PHOSPHOTRANSFERASE DOMAIN-CONTAINING PROTEIN"/>
    <property type="match status" value="1"/>
</dbReference>
<dbReference type="EMBL" id="JABEYC010001501">
    <property type="protein sequence ID" value="KAF4964521.1"/>
    <property type="molecule type" value="Genomic_DNA"/>
</dbReference>
<evidence type="ECO:0000313" key="2">
    <source>
        <dbReference type="EMBL" id="KAF4964521.1"/>
    </source>
</evidence>
<dbReference type="InterPro" id="IPR051678">
    <property type="entry name" value="AGP_Transferase"/>
</dbReference>